<dbReference type="OrthoDB" id="187712at2759"/>
<dbReference type="InterPro" id="IPR040067">
    <property type="entry name" value="WDR47"/>
</dbReference>
<feature type="non-terminal residue" evidence="3">
    <location>
        <position position="122"/>
    </location>
</feature>
<evidence type="ECO:0000256" key="1">
    <source>
        <dbReference type="PROSITE-ProRule" id="PRU00221"/>
    </source>
</evidence>
<dbReference type="AlphaFoldDB" id="A0A074Z5A0"/>
<dbReference type="PROSITE" id="PS50294">
    <property type="entry name" value="WD_REPEATS_REGION"/>
    <property type="match status" value="1"/>
</dbReference>
<proteinExistence type="predicted"/>
<dbReference type="SUPFAM" id="SSF50978">
    <property type="entry name" value="WD40 repeat-like"/>
    <property type="match status" value="1"/>
</dbReference>
<feature type="region of interest" description="Disordered" evidence="2">
    <location>
        <begin position="1"/>
        <end position="23"/>
    </location>
</feature>
<evidence type="ECO:0000313" key="4">
    <source>
        <dbReference type="Proteomes" id="UP000054324"/>
    </source>
</evidence>
<feature type="compositionally biased region" description="Low complexity" evidence="2">
    <location>
        <begin position="9"/>
        <end position="23"/>
    </location>
</feature>
<accession>A0A074Z5A0</accession>
<evidence type="ECO:0000313" key="3">
    <source>
        <dbReference type="EMBL" id="KER18495.1"/>
    </source>
</evidence>
<dbReference type="GeneID" id="20330183"/>
<dbReference type="PANTHER" id="PTHR19863:SF5">
    <property type="entry name" value="WD REPEAT-CONTAINING PROTEIN 47"/>
    <property type="match status" value="1"/>
</dbReference>
<dbReference type="Proteomes" id="UP000054324">
    <property type="component" value="Unassembled WGS sequence"/>
</dbReference>
<keyword evidence="4" id="KW-1185">Reference proteome</keyword>
<feature type="repeat" description="WD" evidence="1">
    <location>
        <begin position="50"/>
        <end position="84"/>
    </location>
</feature>
<dbReference type="InterPro" id="IPR015943">
    <property type="entry name" value="WD40/YVTN_repeat-like_dom_sf"/>
</dbReference>
<dbReference type="InterPro" id="IPR001680">
    <property type="entry name" value="WD40_rpt"/>
</dbReference>
<organism evidence="3 4">
    <name type="scientific">Opisthorchis viverrini</name>
    <name type="common">Southeast Asian liver fluke</name>
    <dbReference type="NCBI Taxonomy" id="6198"/>
    <lineage>
        <taxon>Eukaryota</taxon>
        <taxon>Metazoa</taxon>
        <taxon>Spiralia</taxon>
        <taxon>Lophotrochozoa</taxon>
        <taxon>Platyhelminthes</taxon>
        <taxon>Trematoda</taxon>
        <taxon>Digenea</taxon>
        <taxon>Opisthorchiida</taxon>
        <taxon>Opisthorchiata</taxon>
        <taxon>Opisthorchiidae</taxon>
        <taxon>Opisthorchis</taxon>
    </lineage>
</organism>
<protein>
    <submittedName>
        <fullName evidence="3">Uncharacterized protein</fullName>
    </submittedName>
</protein>
<dbReference type="KEGG" id="ovi:T265_16018"/>
<keyword evidence="1" id="KW-0853">WD repeat</keyword>
<evidence type="ECO:0000256" key="2">
    <source>
        <dbReference type="SAM" id="MobiDB-lite"/>
    </source>
</evidence>
<dbReference type="EMBL" id="KL600643">
    <property type="protein sequence ID" value="KER18495.1"/>
    <property type="molecule type" value="Genomic_DNA"/>
</dbReference>
<dbReference type="RefSeq" id="XP_009177758.1">
    <property type="nucleotide sequence ID" value="XM_009179494.1"/>
</dbReference>
<dbReference type="Pfam" id="PF00400">
    <property type="entry name" value="WD40"/>
    <property type="match status" value="1"/>
</dbReference>
<dbReference type="PROSITE" id="PS50082">
    <property type="entry name" value="WD_REPEATS_2"/>
    <property type="match status" value="1"/>
</dbReference>
<dbReference type="SMART" id="SM00320">
    <property type="entry name" value="WD40"/>
    <property type="match status" value="1"/>
</dbReference>
<dbReference type="Gene3D" id="2.130.10.10">
    <property type="entry name" value="YVTN repeat-like/Quinoprotein amine dehydrogenase"/>
    <property type="match status" value="1"/>
</dbReference>
<name>A0A074Z5A0_OPIVI</name>
<dbReference type="InterPro" id="IPR036322">
    <property type="entry name" value="WD40_repeat_dom_sf"/>
</dbReference>
<dbReference type="CTD" id="20330183"/>
<sequence>MFTMRSPKSETSSTTEPPTLSFETSELTEFASVSIADHVATAPFIVMRRPKYHRGSIYCVAWSPDGRLIASGSNDTTVRMLSVDPTTGLPEAANGDPSVANTAGQCVELRHHDGTVRDLAFL</sequence>
<dbReference type="PANTHER" id="PTHR19863">
    <property type="entry name" value="NEMITIN (NEURONAL ENRICHED MAP INTERACTING PROTEIN) HOMOLOG"/>
    <property type="match status" value="1"/>
</dbReference>
<gene>
    <name evidence="3" type="ORF">T265_16018</name>
</gene>
<reference evidence="3 4" key="1">
    <citation type="submission" date="2013-11" db="EMBL/GenBank/DDBJ databases">
        <title>Opisthorchis viverrini - life in the bile duct.</title>
        <authorList>
            <person name="Young N.D."/>
            <person name="Nagarajan N."/>
            <person name="Lin S.J."/>
            <person name="Korhonen P.K."/>
            <person name="Jex A.R."/>
            <person name="Hall R.S."/>
            <person name="Safavi-Hemami H."/>
            <person name="Kaewkong W."/>
            <person name="Bertrand D."/>
            <person name="Gao S."/>
            <person name="Seet Q."/>
            <person name="Wongkham S."/>
            <person name="Teh B.T."/>
            <person name="Wongkham C."/>
            <person name="Intapan P.M."/>
            <person name="Maleewong W."/>
            <person name="Yang X."/>
            <person name="Hu M."/>
            <person name="Wang Z."/>
            <person name="Hofmann A."/>
            <person name="Sternberg P.W."/>
            <person name="Tan P."/>
            <person name="Wang J."/>
            <person name="Gasser R.B."/>
        </authorList>
    </citation>
    <scope>NUCLEOTIDE SEQUENCE [LARGE SCALE GENOMIC DNA]</scope>
</reference>